<gene>
    <name evidence="2" type="ORF">A3B23_02175</name>
</gene>
<sequence length="84" mass="10112">MEIEYHRNFKKTFRKRDKKIQSRFFERLSVFMENQFHYSLNNHALTGKFKGVRSFDITGDVRVHYEQVGDVIVLINIGTHSELY</sequence>
<organism evidence="2 3">
    <name type="scientific">Candidatus Colwellbacteria bacterium RIFCSPLOWO2_01_FULL_48_10</name>
    <dbReference type="NCBI Taxonomy" id="1797690"/>
    <lineage>
        <taxon>Bacteria</taxon>
        <taxon>Candidatus Colwelliibacteriota</taxon>
    </lineage>
</organism>
<dbReference type="AlphaFoldDB" id="A0A1G1Z5P4"/>
<proteinExistence type="predicted"/>
<accession>A0A1G1Z5P4</accession>
<dbReference type="InterPro" id="IPR004386">
    <property type="entry name" value="Toxin_YafQ-like"/>
</dbReference>
<protein>
    <recommendedName>
        <fullName evidence="4">Addiction module toxin RelE</fullName>
    </recommendedName>
</protein>
<dbReference type="SUPFAM" id="SSF143011">
    <property type="entry name" value="RelE-like"/>
    <property type="match status" value="1"/>
</dbReference>
<evidence type="ECO:0000313" key="3">
    <source>
        <dbReference type="Proteomes" id="UP000178744"/>
    </source>
</evidence>
<reference evidence="2 3" key="1">
    <citation type="journal article" date="2016" name="Nat. Commun.">
        <title>Thousands of microbial genomes shed light on interconnected biogeochemical processes in an aquifer system.</title>
        <authorList>
            <person name="Anantharaman K."/>
            <person name="Brown C.T."/>
            <person name="Hug L.A."/>
            <person name="Sharon I."/>
            <person name="Castelle C.J."/>
            <person name="Probst A.J."/>
            <person name="Thomas B.C."/>
            <person name="Singh A."/>
            <person name="Wilkins M.J."/>
            <person name="Karaoz U."/>
            <person name="Brodie E.L."/>
            <person name="Williams K.H."/>
            <person name="Hubbard S.S."/>
            <person name="Banfield J.F."/>
        </authorList>
    </citation>
    <scope>NUCLEOTIDE SEQUENCE [LARGE SCALE GENOMIC DNA]</scope>
</reference>
<dbReference type="InterPro" id="IPR035093">
    <property type="entry name" value="RelE/ParE_toxin_dom_sf"/>
</dbReference>
<name>A0A1G1Z5P4_9BACT</name>
<dbReference type="InterPro" id="IPR007712">
    <property type="entry name" value="RelE/ParE_toxin"/>
</dbReference>
<dbReference type="NCBIfam" id="TIGR02385">
    <property type="entry name" value="RelE_StbE"/>
    <property type="match status" value="1"/>
</dbReference>
<comment type="caution">
    <text evidence="2">The sequence shown here is derived from an EMBL/GenBank/DDBJ whole genome shotgun (WGS) entry which is preliminary data.</text>
</comment>
<dbReference type="STRING" id="1797690.A3B23_02175"/>
<dbReference type="EMBL" id="MHIY01000012">
    <property type="protein sequence ID" value="OGY59935.1"/>
    <property type="molecule type" value="Genomic_DNA"/>
</dbReference>
<dbReference type="Gene3D" id="3.30.2310.20">
    <property type="entry name" value="RelE-like"/>
    <property type="match status" value="1"/>
</dbReference>
<dbReference type="Pfam" id="PF15738">
    <property type="entry name" value="YafQ_toxin"/>
    <property type="match status" value="1"/>
</dbReference>
<evidence type="ECO:0000256" key="1">
    <source>
        <dbReference type="ARBA" id="ARBA00022649"/>
    </source>
</evidence>
<evidence type="ECO:0008006" key="4">
    <source>
        <dbReference type="Google" id="ProtNLM"/>
    </source>
</evidence>
<keyword evidence="1" id="KW-1277">Toxin-antitoxin system</keyword>
<evidence type="ECO:0000313" key="2">
    <source>
        <dbReference type="EMBL" id="OGY59935.1"/>
    </source>
</evidence>
<dbReference type="Proteomes" id="UP000178744">
    <property type="component" value="Unassembled WGS sequence"/>
</dbReference>